<dbReference type="eggNOG" id="ENOG502S15T">
    <property type="taxonomic scope" value="Eukaryota"/>
</dbReference>
<dbReference type="Pfam" id="PF12697">
    <property type="entry name" value="Abhydrolase_6"/>
    <property type="match status" value="1"/>
</dbReference>
<proteinExistence type="predicted"/>
<dbReference type="RefSeq" id="XP_008712794.1">
    <property type="nucleotide sequence ID" value="XM_008714572.1"/>
</dbReference>
<protein>
    <recommendedName>
        <fullName evidence="1">AB hydrolase-1 domain-containing protein</fullName>
    </recommendedName>
</protein>
<dbReference type="PANTHER" id="PTHR37017:SF11">
    <property type="entry name" value="ESTERASE_LIPASE_THIOESTERASE DOMAIN-CONTAINING PROTEIN"/>
    <property type="match status" value="1"/>
</dbReference>
<dbReference type="PANTHER" id="PTHR37017">
    <property type="entry name" value="AB HYDROLASE-1 DOMAIN-CONTAINING PROTEIN-RELATED"/>
    <property type="match status" value="1"/>
</dbReference>
<dbReference type="HOGENOM" id="CLU_046066_1_3_1"/>
<keyword evidence="3" id="KW-1185">Reference proteome</keyword>
<evidence type="ECO:0000313" key="3">
    <source>
        <dbReference type="Proteomes" id="UP000030752"/>
    </source>
</evidence>
<dbReference type="AlphaFoldDB" id="W2SAU3"/>
<gene>
    <name evidence="2" type="ORF">HMPREF1541_09900</name>
</gene>
<dbReference type="InterPro" id="IPR000073">
    <property type="entry name" value="AB_hydrolase_1"/>
</dbReference>
<evidence type="ECO:0000313" key="2">
    <source>
        <dbReference type="EMBL" id="ETN45024.1"/>
    </source>
</evidence>
<dbReference type="SUPFAM" id="SSF53474">
    <property type="entry name" value="alpha/beta-Hydrolases"/>
    <property type="match status" value="1"/>
</dbReference>
<dbReference type="InterPro" id="IPR029058">
    <property type="entry name" value="AB_hydrolase_fold"/>
</dbReference>
<dbReference type="GeneID" id="19977239"/>
<accession>W2SAU3</accession>
<dbReference type="Proteomes" id="UP000030752">
    <property type="component" value="Unassembled WGS sequence"/>
</dbReference>
<evidence type="ECO:0000259" key="1">
    <source>
        <dbReference type="Pfam" id="PF12697"/>
    </source>
</evidence>
<dbReference type="EMBL" id="KB822713">
    <property type="protein sequence ID" value="ETN45024.1"/>
    <property type="molecule type" value="Genomic_DNA"/>
</dbReference>
<dbReference type="OrthoDB" id="408373at2759"/>
<organism evidence="2 3">
    <name type="scientific">Cyphellophora europaea (strain CBS 101466)</name>
    <name type="common">Phialophora europaea</name>
    <dbReference type="NCBI Taxonomy" id="1220924"/>
    <lineage>
        <taxon>Eukaryota</taxon>
        <taxon>Fungi</taxon>
        <taxon>Dikarya</taxon>
        <taxon>Ascomycota</taxon>
        <taxon>Pezizomycotina</taxon>
        <taxon>Eurotiomycetes</taxon>
        <taxon>Chaetothyriomycetidae</taxon>
        <taxon>Chaetothyriales</taxon>
        <taxon>Cyphellophoraceae</taxon>
        <taxon>Cyphellophora</taxon>
    </lineage>
</organism>
<dbReference type="InParanoid" id="W2SAU3"/>
<dbReference type="STRING" id="1220924.W2SAU3"/>
<reference evidence="2 3" key="1">
    <citation type="submission" date="2013-03" db="EMBL/GenBank/DDBJ databases">
        <title>The Genome Sequence of Phialophora europaea CBS 101466.</title>
        <authorList>
            <consortium name="The Broad Institute Genomics Platform"/>
            <person name="Cuomo C."/>
            <person name="de Hoog S."/>
            <person name="Gorbushina A."/>
            <person name="Walker B."/>
            <person name="Young S.K."/>
            <person name="Zeng Q."/>
            <person name="Gargeya S."/>
            <person name="Fitzgerald M."/>
            <person name="Haas B."/>
            <person name="Abouelleil A."/>
            <person name="Allen A.W."/>
            <person name="Alvarado L."/>
            <person name="Arachchi H.M."/>
            <person name="Berlin A.M."/>
            <person name="Chapman S.B."/>
            <person name="Gainer-Dewar J."/>
            <person name="Goldberg J."/>
            <person name="Griggs A."/>
            <person name="Gujja S."/>
            <person name="Hansen M."/>
            <person name="Howarth C."/>
            <person name="Imamovic A."/>
            <person name="Ireland A."/>
            <person name="Larimer J."/>
            <person name="McCowan C."/>
            <person name="Murphy C."/>
            <person name="Pearson M."/>
            <person name="Poon T.W."/>
            <person name="Priest M."/>
            <person name="Roberts A."/>
            <person name="Saif S."/>
            <person name="Shea T."/>
            <person name="Sisk P."/>
            <person name="Sykes S."/>
            <person name="Wortman J."/>
            <person name="Nusbaum C."/>
            <person name="Birren B."/>
        </authorList>
    </citation>
    <scope>NUCLEOTIDE SEQUENCE [LARGE SCALE GENOMIC DNA]</scope>
    <source>
        <strain evidence="2 3">CBS 101466</strain>
    </source>
</reference>
<name>W2SAU3_CYPE1</name>
<dbReference type="Gene3D" id="3.40.50.1820">
    <property type="entry name" value="alpha/beta hydrolase"/>
    <property type="match status" value="1"/>
</dbReference>
<sequence length="250" mass="27005">MKPYIVLVPGAWHSADCYDYLLPHLQSAGYETLALTLPSVGAEPPIKSLDPDVDHIRSHLIPLLDQGKEVVLVMHSYGGIPGSSAVKGLSKTDRQAEGHAGGVAALVYLCAWMINEGNTTRSSGGGRGGKIGPSSLKIEDDKVTHLMPVPAFYHDVPQDIAEAAADKLRHHSEPTLTSPCQYSAHKYIPTTYLLCKNDQMIPYERQLALVESADAPLTTFTCDASHSPFLSQPELTAKVIRHASGEEVEV</sequence>
<feature type="domain" description="AB hydrolase-1" evidence="1">
    <location>
        <begin position="5"/>
        <end position="238"/>
    </location>
</feature>
<dbReference type="InterPro" id="IPR052897">
    <property type="entry name" value="Sec-Metab_Biosynth_Hydrolase"/>
</dbReference>
<dbReference type="VEuPathDB" id="FungiDB:HMPREF1541_09900"/>